<evidence type="ECO:0000256" key="7">
    <source>
        <dbReference type="SAM" id="Phobius"/>
    </source>
</evidence>
<feature type="transmembrane region" description="Helical" evidence="7">
    <location>
        <begin position="92"/>
        <end position="112"/>
    </location>
</feature>
<comment type="subcellular location">
    <subcellularLocation>
        <location evidence="1">Membrane</location>
        <topology evidence="1">Multi-pass membrane protein</topology>
    </subcellularLocation>
</comment>
<keyword evidence="5 7" id="KW-1133">Transmembrane helix</keyword>
<feature type="transmembrane region" description="Helical" evidence="7">
    <location>
        <begin position="333"/>
        <end position="351"/>
    </location>
</feature>
<accession>A0A369T9J6</accession>
<feature type="transmembrane region" description="Helical" evidence="7">
    <location>
        <begin position="33"/>
        <end position="52"/>
    </location>
</feature>
<keyword evidence="3" id="KW-0813">Transport</keyword>
<evidence type="ECO:0000256" key="3">
    <source>
        <dbReference type="ARBA" id="ARBA00022448"/>
    </source>
</evidence>
<name>A0A369T9J6_9PROT</name>
<organism evidence="9 10">
    <name type="scientific">Ferruginivarius sediminum</name>
    <dbReference type="NCBI Taxonomy" id="2661937"/>
    <lineage>
        <taxon>Bacteria</taxon>
        <taxon>Pseudomonadati</taxon>
        <taxon>Pseudomonadota</taxon>
        <taxon>Alphaproteobacteria</taxon>
        <taxon>Rhodospirillales</taxon>
        <taxon>Rhodospirillaceae</taxon>
        <taxon>Ferruginivarius</taxon>
    </lineage>
</organism>
<comment type="caution">
    <text evidence="9">The sequence shown here is derived from an EMBL/GenBank/DDBJ whole genome shotgun (WGS) entry which is preliminary data.</text>
</comment>
<feature type="transmembrane region" description="Helical" evidence="7">
    <location>
        <begin position="247"/>
        <end position="267"/>
    </location>
</feature>
<evidence type="ECO:0000256" key="5">
    <source>
        <dbReference type="ARBA" id="ARBA00022989"/>
    </source>
</evidence>
<reference evidence="9 10" key="1">
    <citation type="submission" date="2018-07" db="EMBL/GenBank/DDBJ databases">
        <title>Venubactetium sediminum gen. nov., sp. nov., isolated from a marine solar saltern.</title>
        <authorList>
            <person name="Wang S."/>
        </authorList>
    </citation>
    <scope>NUCLEOTIDE SEQUENCE [LARGE SCALE GENOMIC DNA]</scope>
    <source>
        <strain evidence="9 10">WD2A32</strain>
    </source>
</reference>
<evidence type="ECO:0000256" key="2">
    <source>
        <dbReference type="ARBA" id="ARBA00005551"/>
    </source>
</evidence>
<dbReference type="PANTHER" id="PTHR42751:SF3">
    <property type="entry name" value="SODIUM_GLUTAMATE SYMPORTER"/>
    <property type="match status" value="1"/>
</dbReference>
<gene>
    <name evidence="9" type="ORF">DRB17_14580</name>
</gene>
<dbReference type="EMBL" id="QPMH01000015">
    <property type="protein sequence ID" value="RDD61164.1"/>
    <property type="molecule type" value="Genomic_DNA"/>
</dbReference>
<dbReference type="InterPro" id="IPR006153">
    <property type="entry name" value="Cation/H_exchanger_TM"/>
</dbReference>
<evidence type="ECO:0000313" key="10">
    <source>
        <dbReference type="Proteomes" id="UP000253941"/>
    </source>
</evidence>
<dbReference type="Pfam" id="PF00999">
    <property type="entry name" value="Na_H_Exchanger"/>
    <property type="match status" value="1"/>
</dbReference>
<dbReference type="InterPro" id="IPR038770">
    <property type="entry name" value="Na+/solute_symporter_sf"/>
</dbReference>
<proteinExistence type="inferred from homology"/>
<dbReference type="Gene3D" id="1.20.1530.20">
    <property type="match status" value="1"/>
</dbReference>
<sequence>MARLNQPAVVGYILAGAILGPGGLGVMESRESVQLLAELGVLMLLFLIGMELSLRGFRDVWKVALTATLGQIAVAMACMLGLGKLLGWPMPLAITLGFAVALSSTAVVVKMLEQLGELRTRVGQVTIGILIAQDLAVVPMILIVGSFGGERGPGLDALIKVVLSVALLVLLILYLSRRERLRLPFERLVGDHVDLTPLAGLAVCFGAAAISGLLGLSVAYGAFLAGLVIGNSNARTNMLRHAEPIQAVLLMVFFLSIGLLMDLTFLWNNLGTVLLLVLFVTILKTAVNVGLLGLLGEPWPRAFQAGVLLSQIGEFSFVLAALGLSVGVVEPEYHRLVVVVTVLSLVLAPIWQEVARRLHRITLLGITSGREVVRVMCSRETRAVRQWAQLCAYAAGAVAARAGARRPQRGRIEAGEATVSEESQR</sequence>
<keyword evidence="6 7" id="KW-0472">Membrane</keyword>
<keyword evidence="10" id="KW-1185">Reference proteome</keyword>
<keyword evidence="4 7" id="KW-0812">Transmembrane</keyword>
<feature type="transmembrane region" description="Helical" evidence="7">
    <location>
        <begin position="9"/>
        <end position="27"/>
    </location>
</feature>
<dbReference type="Proteomes" id="UP000253941">
    <property type="component" value="Unassembled WGS sequence"/>
</dbReference>
<protein>
    <submittedName>
        <fullName evidence="9">Cation:proton antiporter</fullName>
    </submittedName>
</protein>
<evidence type="ECO:0000256" key="4">
    <source>
        <dbReference type="ARBA" id="ARBA00022692"/>
    </source>
</evidence>
<feature type="transmembrane region" description="Helical" evidence="7">
    <location>
        <begin position="124"/>
        <end position="145"/>
    </location>
</feature>
<dbReference type="PANTHER" id="PTHR42751">
    <property type="entry name" value="SODIUM/HYDROGEN EXCHANGER FAMILY/TRKA DOMAIN PROTEIN"/>
    <property type="match status" value="1"/>
</dbReference>
<feature type="transmembrane region" description="Helical" evidence="7">
    <location>
        <begin position="307"/>
        <end position="327"/>
    </location>
</feature>
<dbReference type="GO" id="GO:0016020">
    <property type="term" value="C:membrane"/>
    <property type="evidence" value="ECO:0007669"/>
    <property type="project" value="UniProtKB-SubCell"/>
</dbReference>
<dbReference type="GO" id="GO:1902600">
    <property type="term" value="P:proton transmembrane transport"/>
    <property type="evidence" value="ECO:0007669"/>
    <property type="project" value="InterPro"/>
</dbReference>
<evidence type="ECO:0000259" key="8">
    <source>
        <dbReference type="Pfam" id="PF00999"/>
    </source>
</evidence>
<evidence type="ECO:0000256" key="6">
    <source>
        <dbReference type="ARBA" id="ARBA00023136"/>
    </source>
</evidence>
<feature type="transmembrane region" description="Helical" evidence="7">
    <location>
        <begin position="195"/>
        <end position="212"/>
    </location>
</feature>
<dbReference type="GO" id="GO:0015297">
    <property type="term" value="F:antiporter activity"/>
    <property type="evidence" value="ECO:0007669"/>
    <property type="project" value="InterPro"/>
</dbReference>
<feature type="domain" description="Cation/H+ exchanger transmembrane" evidence="8">
    <location>
        <begin position="3"/>
        <end position="351"/>
    </location>
</feature>
<feature type="transmembrane region" description="Helical" evidence="7">
    <location>
        <begin position="157"/>
        <end position="175"/>
    </location>
</feature>
<feature type="transmembrane region" description="Helical" evidence="7">
    <location>
        <begin position="273"/>
        <end position="295"/>
    </location>
</feature>
<dbReference type="AlphaFoldDB" id="A0A369T9J6"/>
<feature type="transmembrane region" description="Helical" evidence="7">
    <location>
        <begin position="64"/>
        <end position="86"/>
    </location>
</feature>
<evidence type="ECO:0000256" key="1">
    <source>
        <dbReference type="ARBA" id="ARBA00004141"/>
    </source>
</evidence>
<evidence type="ECO:0000313" key="9">
    <source>
        <dbReference type="EMBL" id="RDD61164.1"/>
    </source>
</evidence>
<comment type="similarity">
    <text evidence="2">Belongs to the monovalent cation:proton antiporter 2 (CPA2) transporter (TC 2.A.37) family.</text>
</comment>